<dbReference type="GO" id="GO:0006011">
    <property type="term" value="P:UDP-alpha-D-glucose metabolic process"/>
    <property type="evidence" value="ECO:0007669"/>
    <property type="project" value="InterPro"/>
</dbReference>
<dbReference type="GO" id="GO:0003983">
    <property type="term" value="F:UTP:glucose-1-phosphate uridylyltransferase activity"/>
    <property type="evidence" value="ECO:0007669"/>
    <property type="project" value="UniProtKB-EC"/>
</dbReference>
<dbReference type="NCBIfam" id="TIGR01099">
    <property type="entry name" value="galU"/>
    <property type="match status" value="1"/>
</dbReference>
<dbReference type="PANTHER" id="PTHR43197">
    <property type="entry name" value="UTP--GLUCOSE-1-PHOSPHATE URIDYLYLTRANSFERASE"/>
    <property type="match status" value="1"/>
</dbReference>
<dbReference type="PANTHER" id="PTHR43197:SF1">
    <property type="entry name" value="UTP--GLUCOSE-1-PHOSPHATE URIDYLYLTRANSFERASE"/>
    <property type="match status" value="1"/>
</dbReference>
<keyword evidence="11" id="KW-1185">Reference proteome</keyword>
<evidence type="ECO:0000256" key="2">
    <source>
        <dbReference type="ARBA" id="ARBA00012415"/>
    </source>
</evidence>
<comment type="function">
    <text evidence="6">May play a role in stationary phase survival.</text>
</comment>
<dbReference type="HOGENOM" id="CLU_029499_1_2_6"/>
<dbReference type="EMBL" id="AAQH01000028">
    <property type="protein sequence ID" value="EAT10927.1"/>
    <property type="molecule type" value="Genomic_DNA"/>
</dbReference>
<dbReference type="OrthoDB" id="9803306at2"/>
<dbReference type="InterPro" id="IPR005771">
    <property type="entry name" value="GalU_uridylyltTrfase_bac/arc"/>
</dbReference>
<comment type="catalytic activity">
    <reaction evidence="7 8">
        <text>alpha-D-glucose 1-phosphate + UTP + H(+) = UDP-alpha-D-glucose + diphosphate</text>
        <dbReference type="Rhea" id="RHEA:19889"/>
        <dbReference type="ChEBI" id="CHEBI:15378"/>
        <dbReference type="ChEBI" id="CHEBI:33019"/>
        <dbReference type="ChEBI" id="CHEBI:46398"/>
        <dbReference type="ChEBI" id="CHEBI:58601"/>
        <dbReference type="ChEBI" id="CHEBI:58885"/>
        <dbReference type="EC" id="2.7.7.9"/>
    </reaction>
</comment>
<keyword evidence="5 8" id="KW-0548">Nucleotidyltransferase</keyword>
<evidence type="ECO:0000256" key="7">
    <source>
        <dbReference type="ARBA" id="ARBA00048128"/>
    </source>
</evidence>
<dbReference type="Gene3D" id="3.90.550.10">
    <property type="entry name" value="Spore Coat Polysaccharide Biosynthesis Protein SpsA, Chain A"/>
    <property type="match status" value="1"/>
</dbReference>
<dbReference type="SUPFAM" id="SSF53448">
    <property type="entry name" value="Nucleotide-diphospho-sugar transferases"/>
    <property type="match status" value="1"/>
</dbReference>
<evidence type="ECO:0000256" key="6">
    <source>
        <dbReference type="ARBA" id="ARBA00037294"/>
    </source>
</evidence>
<dbReference type="AlphaFoldDB" id="Q1MY83"/>
<proteinExistence type="inferred from homology"/>
<evidence type="ECO:0000256" key="4">
    <source>
        <dbReference type="ARBA" id="ARBA00022679"/>
    </source>
</evidence>
<comment type="similarity">
    <text evidence="1 8">Belongs to the UDPGP type 2 family.</text>
</comment>
<feature type="domain" description="Nucleotidyl transferase" evidence="9">
    <location>
        <begin position="10"/>
        <end position="269"/>
    </location>
</feature>
<evidence type="ECO:0000256" key="8">
    <source>
        <dbReference type="RuleBase" id="RU361259"/>
    </source>
</evidence>
<dbReference type="Proteomes" id="UP000004263">
    <property type="component" value="Unassembled WGS sequence"/>
</dbReference>
<protein>
    <recommendedName>
        <fullName evidence="3 8">UTP--glucose-1-phosphate uridylyltransferase</fullName>
        <ecNumber evidence="2 8">2.7.7.9</ecNumber>
    </recommendedName>
    <alternativeName>
        <fullName evidence="8">UDP-glucose pyrophosphorylase</fullName>
    </alternativeName>
</protein>
<dbReference type="STRING" id="207949.RED65_02368"/>
<dbReference type="CDD" id="cd02541">
    <property type="entry name" value="UGPase_prokaryotic"/>
    <property type="match status" value="1"/>
</dbReference>
<evidence type="ECO:0000259" key="9">
    <source>
        <dbReference type="Pfam" id="PF00483"/>
    </source>
</evidence>
<name>Q1MY83_9GAMM</name>
<dbReference type="InterPro" id="IPR029044">
    <property type="entry name" value="Nucleotide-diphossugar_trans"/>
</dbReference>
<dbReference type="EC" id="2.7.7.9" evidence="2 8"/>
<evidence type="ECO:0000313" key="10">
    <source>
        <dbReference type="EMBL" id="EAT10927.1"/>
    </source>
</evidence>
<dbReference type="Pfam" id="PF00483">
    <property type="entry name" value="NTP_transferase"/>
    <property type="match status" value="1"/>
</dbReference>
<accession>Q1MY83</accession>
<evidence type="ECO:0000256" key="3">
    <source>
        <dbReference type="ARBA" id="ARBA00019048"/>
    </source>
</evidence>
<evidence type="ECO:0000313" key="11">
    <source>
        <dbReference type="Proteomes" id="UP000004263"/>
    </source>
</evidence>
<gene>
    <name evidence="10" type="ORF">RED65_02368</name>
</gene>
<organism evidence="10 11">
    <name type="scientific">Bermanella marisrubri</name>
    <dbReference type="NCBI Taxonomy" id="207949"/>
    <lineage>
        <taxon>Bacteria</taxon>
        <taxon>Pseudomonadati</taxon>
        <taxon>Pseudomonadota</taxon>
        <taxon>Gammaproteobacteria</taxon>
        <taxon>Oceanospirillales</taxon>
        <taxon>Oceanospirillaceae</taxon>
        <taxon>Bermanella</taxon>
    </lineage>
</organism>
<dbReference type="RefSeq" id="WP_007019330.1">
    <property type="nucleotide sequence ID" value="NZ_CH724123.1"/>
</dbReference>
<reference evidence="10 11" key="1">
    <citation type="submission" date="2006-03" db="EMBL/GenBank/DDBJ databases">
        <authorList>
            <person name="Pinhassi J."/>
            <person name="Pedros-Alio C."/>
            <person name="Ferriera S."/>
            <person name="Johnson J."/>
            <person name="Kravitz S."/>
            <person name="Halpern A."/>
            <person name="Remington K."/>
            <person name="Beeson K."/>
            <person name="Tran B."/>
            <person name="Rogers Y.-H."/>
            <person name="Friedman R."/>
            <person name="Venter J.C."/>
        </authorList>
    </citation>
    <scope>NUCLEOTIDE SEQUENCE [LARGE SCALE GENOMIC DNA]</scope>
    <source>
        <strain evidence="10 11">RED65</strain>
    </source>
</reference>
<sequence length="278" mass="30597">MISKCLFPVAGYGSRFLPATKAMPKEMLPIVNKPLVQYGVEEAVEAGLNDMGFVTGRGKRAIVDHFDMSYELEKEIAGSGKEAMLEPVTNLIEQNDFAFTRQVHMKGLGHAILSGKNLMGDNPFAVILADDLCIPEPGDIGVLAQMVEIYKQFRCSVVAIQEVPMDEVHKYGVIDGQDMGNGIFRVSDMVEKPAKEDAPTNLAIIGRYILTPDIFDKIADTQPGKNGEVQITDAIMKQAQQGCVIAYKFRGKRFDCGSIDGFVEATNYVYDNIYKQGL</sequence>
<keyword evidence="4 8" id="KW-0808">Transferase</keyword>
<dbReference type="FunFam" id="3.90.550.10:FF:000045">
    <property type="entry name" value="UTP--glucose-1-phosphate uridylyltransferase"/>
    <property type="match status" value="1"/>
</dbReference>
<comment type="caution">
    <text evidence="10">The sequence shown here is derived from an EMBL/GenBank/DDBJ whole genome shotgun (WGS) entry which is preliminary data.</text>
</comment>
<dbReference type="InterPro" id="IPR005835">
    <property type="entry name" value="NTP_transferase_dom"/>
</dbReference>
<evidence type="ECO:0000256" key="5">
    <source>
        <dbReference type="ARBA" id="ARBA00022695"/>
    </source>
</evidence>
<evidence type="ECO:0000256" key="1">
    <source>
        <dbReference type="ARBA" id="ARBA00006890"/>
    </source>
</evidence>